<dbReference type="Proteomes" id="UP000091857">
    <property type="component" value="Chromosome 10"/>
</dbReference>
<feature type="domain" description="C2H2-type" evidence="2">
    <location>
        <begin position="652"/>
        <end position="676"/>
    </location>
</feature>
<feature type="compositionally biased region" description="Polar residues" evidence="1">
    <location>
        <begin position="381"/>
        <end position="391"/>
    </location>
</feature>
<dbReference type="Pfam" id="PF12874">
    <property type="entry name" value="zf-met"/>
    <property type="match status" value="9"/>
</dbReference>
<feature type="domain" description="C2H2-type" evidence="2">
    <location>
        <begin position="813"/>
        <end position="837"/>
    </location>
</feature>
<dbReference type="SMART" id="SM00355">
    <property type="entry name" value="ZnF_C2H2"/>
    <property type="match status" value="9"/>
</dbReference>
<protein>
    <recommendedName>
        <fullName evidence="6">C2H2-type domain-containing protein</fullName>
    </recommendedName>
</protein>
<feature type="domain" description="U1-type" evidence="3">
    <location>
        <begin position="649"/>
        <end position="683"/>
    </location>
</feature>
<feature type="domain" description="C2H2-type" evidence="2">
    <location>
        <begin position="733"/>
        <end position="755"/>
    </location>
</feature>
<feature type="domain" description="C2H2-type" evidence="2">
    <location>
        <begin position="347"/>
        <end position="371"/>
    </location>
</feature>
<feature type="domain" description="U1-type" evidence="3">
    <location>
        <begin position="193"/>
        <end position="227"/>
    </location>
</feature>
<feature type="domain" description="U1-type" evidence="3">
    <location>
        <begin position="810"/>
        <end position="844"/>
    </location>
</feature>
<dbReference type="SUPFAM" id="SSF57667">
    <property type="entry name" value="beta-beta-alpha zinc fingers"/>
    <property type="match status" value="9"/>
</dbReference>
<name>A0A2C9V4V2_MANES</name>
<dbReference type="InterPro" id="IPR036236">
    <property type="entry name" value="Znf_C2H2_sf"/>
</dbReference>
<dbReference type="GO" id="GO:0003676">
    <property type="term" value="F:nucleic acid binding"/>
    <property type="evidence" value="ECO:0007669"/>
    <property type="project" value="InterPro"/>
</dbReference>
<dbReference type="InterPro" id="IPR003604">
    <property type="entry name" value="Matrin/U1-like-C_Znf_C2H2"/>
</dbReference>
<dbReference type="Gene3D" id="3.30.160.60">
    <property type="entry name" value="Classic Zinc Finger"/>
    <property type="match status" value="7"/>
</dbReference>
<evidence type="ECO:0000313" key="4">
    <source>
        <dbReference type="EMBL" id="OAY39456.1"/>
    </source>
</evidence>
<evidence type="ECO:0000259" key="2">
    <source>
        <dbReference type="SMART" id="SM00355"/>
    </source>
</evidence>
<feature type="domain" description="C2H2-type" evidence="2">
    <location>
        <begin position="501"/>
        <end position="525"/>
    </location>
</feature>
<feature type="domain" description="U1-type" evidence="3">
    <location>
        <begin position="902"/>
        <end position="936"/>
    </location>
</feature>
<keyword evidence="5" id="KW-1185">Reference proteome</keyword>
<gene>
    <name evidence="4" type="ORF">MANES_10G096200v8</name>
</gene>
<comment type="caution">
    <text evidence="4">The sequence shown here is derived from an EMBL/GenBank/DDBJ whole genome shotgun (WGS) entry which is preliminary data.</text>
</comment>
<feature type="compositionally biased region" description="Polar residues" evidence="1">
    <location>
        <begin position="307"/>
        <end position="318"/>
    </location>
</feature>
<dbReference type="Gramene" id="Manes.10G096200.1.v8.1">
    <property type="protein sequence ID" value="Manes.10G096200.1.v8.1.CDS"/>
    <property type="gene ID" value="Manes.10G096200.v8.1"/>
</dbReference>
<feature type="region of interest" description="Disordered" evidence="1">
    <location>
        <begin position="306"/>
        <end position="340"/>
    </location>
</feature>
<feature type="compositionally biased region" description="Basic and acidic residues" evidence="1">
    <location>
        <begin position="870"/>
        <end position="891"/>
    </location>
</feature>
<feature type="region of interest" description="Disordered" evidence="1">
    <location>
        <begin position="372"/>
        <end position="391"/>
    </location>
</feature>
<feature type="domain" description="C2H2-type" evidence="2">
    <location>
        <begin position="196"/>
        <end position="220"/>
    </location>
</feature>
<sequence length="939" mass="103798">MGLMGILFKFAGDCFDVLAWPLFAMGYPLCASIQAIETDSIWDTQKLITYWICFSLILLFENAFLMILEWSLFWPCIKLILVGCLVTSHFDGSLYVYRHIIHPCLSIDQQTVINMFNKLKEFYYEKYNVLVAMERDIKGNGPENLIALKVRPIKPDLLATEKKTFAYPEIKEMTAESVSDKGLLDVPPSTKIQKEWTCPICQVTTTSEAVFISHLQGRRHAAASEKLKANQMLQNKNSPASVERSAPKEMAAAVVADRDLPIKLPSENVEEWNCPICQVKTSSQTVFISHLQGMRHDAASKKLKYKNQISQSNTSAASVETEAPEKMATAGGGDLPDKSPSKSIHEWTCPICQITTPSETIFISHLQGSQHEDASEKLKSKNQQLESGNSLSSLDISAPKEMAAATISDVDCLDKQTSVNSKEWTCPLCQVTTVNETVFISHLQGRRHEAALKKLKAKNMLQSENSPASMETGAPKGMAAATVAGGDLPDDPPSKKVQKEWNCPICQVTTTSETIFISHLQEGRHEAASEKLKAKNQMLEGKNSPTSMETGEFKEMATMTVAGSILPDEPPSKNILKELTTTATDHSLHIQGRQHEDGCERLKAKDQTSMSKVCTSSVETNVPTERSEMANATAVSQDIPDKSCLKKAQNEWTCAICLVTTTSEADLVSHLQGQQHADAYEKLKAKDEMSKSKIATAFLEPCAPLEKKELITAKIEDGDVSNKPCSQIVLKPWTCSICQVIAASEGDLASHLQGHQHNVCDEKMPNMKQMMNNIVSPASMGTRAPLENEEMGAAKVDGDIPENPQPTNFQKLWTCALCDITACSETARISHFEGKRHRRACQKLTDQKQKSTNVVSPASVENKSNAPVEQPEKHPSDDKNTSCETEEQGKQENLKNIVEIRNSIWWCTICNKCGINEGNMDTHLNGKKHLARIKKLNSV</sequence>
<evidence type="ECO:0000313" key="5">
    <source>
        <dbReference type="Proteomes" id="UP000091857"/>
    </source>
</evidence>
<reference evidence="5" key="1">
    <citation type="journal article" date="2016" name="Nat. Biotechnol.">
        <title>Sequencing wild and cultivated cassava and related species reveals extensive interspecific hybridization and genetic diversity.</title>
        <authorList>
            <person name="Bredeson J.V."/>
            <person name="Lyons J.B."/>
            <person name="Prochnik S.E."/>
            <person name="Wu G.A."/>
            <person name="Ha C.M."/>
            <person name="Edsinger-Gonzales E."/>
            <person name="Grimwood J."/>
            <person name="Schmutz J."/>
            <person name="Rabbi I.Y."/>
            <person name="Egesi C."/>
            <person name="Nauluvula P."/>
            <person name="Lebot V."/>
            <person name="Ndunguru J."/>
            <person name="Mkamilo G."/>
            <person name="Bart R.S."/>
            <person name="Setter T.L."/>
            <person name="Gleadow R.M."/>
            <person name="Kulakow P."/>
            <person name="Ferguson M.E."/>
            <person name="Rounsley S."/>
            <person name="Rokhsar D.S."/>
        </authorList>
    </citation>
    <scope>NUCLEOTIDE SEQUENCE [LARGE SCALE GENOMIC DNA]</scope>
    <source>
        <strain evidence="5">cv. AM560-2</strain>
    </source>
</reference>
<feature type="domain" description="U1-type" evidence="3">
    <location>
        <begin position="421"/>
        <end position="455"/>
    </location>
</feature>
<dbReference type="PANTHER" id="PTHR47487:SF21">
    <property type="entry name" value="C2H2-TYPE DOMAIN-CONTAINING PROTEIN"/>
    <property type="match status" value="1"/>
</dbReference>
<feature type="domain" description="U1-type" evidence="3">
    <location>
        <begin position="730"/>
        <end position="764"/>
    </location>
</feature>
<feature type="domain" description="C2H2-type" evidence="2">
    <location>
        <begin position="905"/>
        <end position="929"/>
    </location>
</feature>
<evidence type="ECO:0008006" key="6">
    <source>
        <dbReference type="Google" id="ProtNLM"/>
    </source>
</evidence>
<feature type="domain" description="U1-type" evidence="3">
    <location>
        <begin position="498"/>
        <end position="532"/>
    </location>
</feature>
<evidence type="ECO:0000256" key="1">
    <source>
        <dbReference type="SAM" id="MobiDB-lite"/>
    </source>
</evidence>
<feature type="region of interest" description="Disordered" evidence="1">
    <location>
        <begin position="844"/>
        <end position="891"/>
    </location>
</feature>
<dbReference type="EMBL" id="CM004396">
    <property type="protein sequence ID" value="OAY39456.1"/>
    <property type="molecule type" value="Genomic_DNA"/>
</dbReference>
<feature type="domain" description="C2H2-type" evidence="2">
    <location>
        <begin position="272"/>
        <end position="296"/>
    </location>
</feature>
<dbReference type="InterPro" id="IPR004345">
    <property type="entry name" value="TB2_DP1_HVA22"/>
</dbReference>
<accession>A0A2C9V4V2</accession>
<proteinExistence type="predicted"/>
<feature type="domain" description="C2H2-type" evidence="2">
    <location>
        <begin position="424"/>
        <end position="448"/>
    </location>
</feature>
<dbReference type="Pfam" id="PF03134">
    <property type="entry name" value="TB2_DP1_HVA22"/>
    <property type="match status" value="1"/>
</dbReference>
<dbReference type="GO" id="GO:0008270">
    <property type="term" value="F:zinc ion binding"/>
    <property type="evidence" value="ECO:0007669"/>
    <property type="project" value="InterPro"/>
</dbReference>
<feature type="domain" description="U1-type" evidence="3">
    <location>
        <begin position="344"/>
        <end position="378"/>
    </location>
</feature>
<dbReference type="AlphaFoldDB" id="A0A2C9V4V2"/>
<feature type="domain" description="U1-type" evidence="3">
    <location>
        <begin position="269"/>
        <end position="303"/>
    </location>
</feature>
<dbReference type="InterPro" id="IPR013087">
    <property type="entry name" value="Znf_C2H2_type"/>
</dbReference>
<evidence type="ECO:0000259" key="3">
    <source>
        <dbReference type="SMART" id="SM00451"/>
    </source>
</evidence>
<dbReference type="PANTHER" id="PTHR47487">
    <property type="entry name" value="OS06G0651300 PROTEIN-RELATED"/>
    <property type="match status" value="1"/>
</dbReference>
<dbReference type="SMART" id="SM00451">
    <property type="entry name" value="ZnF_U1"/>
    <property type="match status" value="9"/>
</dbReference>
<feature type="compositionally biased region" description="Polar residues" evidence="1">
    <location>
        <begin position="850"/>
        <end position="867"/>
    </location>
</feature>
<organism evidence="4 5">
    <name type="scientific">Manihot esculenta</name>
    <name type="common">Cassava</name>
    <name type="synonym">Jatropha manihot</name>
    <dbReference type="NCBI Taxonomy" id="3983"/>
    <lineage>
        <taxon>Eukaryota</taxon>
        <taxon>Viridiplantae</taxon>
        <taxon>Streptophyta</taxon>
        <taxon>Embryophyta</taxon>
        <taxon>Tracheophyta</taxon>
        <taxon>Spermatophyta</taxon>
        <taxon>Magnoliopsida</taxon>
        <taxon>eudicotyledons</taxon>
        <taxon>Gunneridae</taxon>
        <taxon>Pentapetalae</taxon>
        <taxon>rosids</taxon>
        <taxon>fabids</taxon>
        <taxon>Malpighiales</taxon>
        <taxon>Euphorbiaceae</taxon>
        <taxon>Crotonoideae</taxon>
        <taxon>Manihoteae</taxon>
        <taxon>Manihot</taxon>
    </lineage>
</organism>